<dbReference type="InterPro" id="IPR008979">
    <property type="entry name" value="Galactose-bd-like_sf"/>
</dbReference>
<dbReference type="InterPro" id="IPR001944">
    <property type="entry name" value="Glycoside_Hdrlase_35"/>
</dbReference>
<evidence type="ECO:0000313" key="12">
    <source>
        <dbReference type="EMBL" id="KAK4424055.1"/>
    </source>
</evidence>
<dbReference type="GO" id="GO:0048046">
    <property type="term" value="C:apoplast"/>
    <property type="evidence" value="ECO:0007669"/>
    <property type="project" value="UniProtKB-SubCell"/>
</dbReference>
<comment type="similarity">
    <text evidence="3">Belongs to the glycosyl hydrolase 35 family.</text>
</comment>
<dbReference type="InterPro" id="IPR048913">
    <property type="entry name" value="BetaGal_gal-bd"/>
</dbReference>
<evidence type="ECO:0000256" key="3">
    <source>
        <dbReference type="ARBA" id="ARBA00009809"/>
    </source>
</evidence>
<name>A0AAE2CJ47_9LAMI</name>
<evidence type="ECO:0000256" key="9">
    <source>
        <dbReference type="ARBA" id="ARBA00023180"/>
    </source>
</evidence>
<dbReference type="PANTHER" id="PTHR23421">
    <property type="entry name" value="BETA-GALACTOSIDASE RELATED"/>
    <property type="match status" value="1"/>
</dbReference>
<dbReference type="FunFam" id="2.60.120.260:FF:000050">
    <property type="entry name" value="Beta-galactosidase"/>
    <property type="match status" value="1"/>
</dbReference>
<keyword evidence="5" id="KW-0052">Apoplast</keyword>
<sequence length="281" mass="30863">MAMTVGFPNSGAYMEKRFAGPRAVTLEGLMSGTVDITKNEWGNQVGVNGEKIQVYTEAGAKKVQWVPFAGVPSPVTWYKTYFDAPEGTNPVALRMMSMAKGMVWVNGQSIGRYWVSYNSPLGRPTQEEYHVPRAFLKPKNNLLVVFEETGGNPEKIDILTVNRDTICSIITENHPPSVNSWERKGNELRPLVKLVREAELSCPDKKVITKVEFVGFGEVDGACGAFKPGKCHSTKALKDVESLCLGKNECKVPFEKERLADAGNDTCPNVSKTLAIQVACS</sequence>
<keyword evidence="6" id="KW-0964">Secreted</keyword>
<dbReference type="Proteomes" id="UP001293254">
    <property type="component" value="Unassembled WGS sequence"/>
</dbReference>
<dbReference type="Gene3D" id="2.60.120.260">
    <property type="entry name" value="Galactose-binding domain-like"/>
    <property type="match status" value="1"/>
</dbReference>
<accession>A0AAE2CJ47</accession>
<feature type="domain" description="SUEL-type lectin" evidence="11">
    <location>
        <begin position="198"/>
        <end position="281"/>
    </location>
</feature>
<dbReference type="Pfam" id="PF02140">
    <property type="entry name" value="SUEL_Lectin"/>
    <property type="match status" value="1"/>
</dbReference>
<keyword evidence="8" id="KW-0378">Hydrolase</keyword>
<dbReference type="GO" id="GO:0004565">
    <property type="term" value="F:beta-galactosidase activity"/>
    <property type="evidence" value="ECO:0007669"/>
    <property type="project" value="UniProtKB-EC"/>
</dbReference>
<evidence type="ECO:0000256" key="7">
    <source>
        <dbReference type="ARBA" id="ARBA00022729"/>
    </source>
</evidence>
<gene>
    <name evidence="12" type="ORF">Salat_1598900</name>
</gene>
<keyword evidence="10" id="KW-0326">Glycosidase</keyword>
<evidence type="ECO:0000256" key="8">
    <source>
        <dbReference type="ARBA" id="ARBA00022801"/>
    </source>
</evidence>
<evidence type="ECO:0000256" key="2">
    <source>
        <dbReference type="ARBA" id="ARBA00004271"/>
    </source>
</evidence>
<dbReference type="Gene3D" id="2.60.120.740">
    <property type="match status" value="1"/>
</dbReference>
<evidence type="ECO:0000256" key="6">
    <source>
        <dbReference type="ARBA" id="ARBA00022525"/>
    </source>
</evidence>
<reference evidence="12" key="2">
    <citation type="journal article" date="2024" name="Plant">
        <title>Genomic evolution and insights into agronomic trait innovations of Sesamum species.</title>
        <authorList>
            <person name="Miao H."/>
            <person name="Wang L."/>
            <person name="Qu L."/>
            <person name="Liu H."/>
            <person name="Sun Y."/>
            <person name="Le M."/>
            <person name="Wang Q."/>
            <person name="Wei S."/>
            <person name="Zheng Y."/>
            <person name="Lin W."/>
            <person name="Duan Y."/>
            <person name="Cao H."/>
            <person name="Xiong S."/>
            <person name="Wang X."/>
            <person name="Wei L."/>
            <person name="Li C."/>
            <person name="Ma Q."/>
            <person name="Ju M."/>
            <person name="Zhao R."/>
            <person name="Li G."/>
            <person name="Mu C."/>
            <person name="Tian Q."/>
            <person name="Mei H."/>
            <person name="Zhang T."/>
            <person name="Gao T."/>
            <person name="Zhang H."/>
        </authorList>
    </citation>
    <scope>NUCLEOTIDE SEQUENCE</scope>
    <source>
        <strain evidence="12">3651</strain>
    </source>
</reference>
<reference evidence="12" key="1">
    <citation type="submission" date="2020-06" db="EMBL/GenBank/DDBJ databases">
        <authorList>
            <person name="Li T."/>
            <person name="Hu X."/>
            <person name="Zhang T."/>
            <person name="Song X."/>
            <person name="Zhang H."/>
            <person name="Dai N."/>
            <person name="Sheng W."/>
            <person name="Hou X."/>
            <person name="Wei L."/>
        </authorList>
    </citation>
    <scope>NUCLEOTIDE SEQUENCE</scope>
    <source>
        <strain evidence="12">3651</strain>
        <tissue evidence="12">Leaf</tissue>
    </source>
</reference>
<dbReference type="Pfam" id="PF21467">
    <property type="entry name" value="BetaGal_gal-bd"/>
    <property type="match status" value="1"/>
</dbReference>
<comment type="subcellular location">
    <subcellularLocation>
        <location evidence="2">Secreted</location>
        <location evidence="2">Extracellular space</location>
        <location evidence="2">Apoplast</location>
    </subcellularLocation>
</comment>
<dbReference type="InterPro" id="IPR043159">
    <property type="entry name" value="Lectin_gal-bd_sf"/>
</dbReference>
<dbReference type="InterPro" id="IPR000922">
    <property type="entry name" value="Lectin_gal-bd_dom"/>
</dbReference>
<comment type="catalytic activity">
    <reaction evidence="1">
        <text>Hydrolysis of terminal non-reducing beta-D-galactose residues in beta-D-galactosides.</text>
        <dbReference type="EC" id="3.2.1.23"/>
    </reaction>
</comment>
<keyword evidence="9" id="KW-0325">Glycoprotein</keyword>
<dbReference type="PROSITE" id="PS50228">
    <property type="entry name" value="SUEL_LECTIN"/>
    <property type="match status" value="1"/>
</dbReference>
<comment type="caution">
    <text evidence="12">The sequence shown here is derived from an EMBL/GenBank/DDBJ whole genome shotgun (WGS) entry which is preliminary data.</text>
</comment>
<dbReference type="AlphaFoldDB" id="A0AAE2CJ47"/>
<evidence type="ECO:0000259" key="11">
    <source>
        <dbReference type="PROSITE" id="PS50228"/>
    </source>
</evidence>
<protein>
    <recommendedName>
        <fullName evidence="4">beta-galactosidase</fullName>
        <ecNumber evidence="4">3.2.1.23</ecNumber>
    </recommendedName>
</protein>
<dbReference type="PRINTS" id="PR00742">
    <property type="entry name" value="GLHYDRLASE35"/>
</dbReference>
<evidence type="ECO:0000256" key="5">
    <source>
        <dbReference type="ARBA" id="ARBA00022523"/>
    </source>
</evidence>
<dbReference type="EC" id="3.2.1.23" evidence="4"/>
<dbReference type="CDD" id="cd22842">
    <property type="entry name" value="Gal_Rha_Lectin_BGal"/>
    <property type="match status" value="1"/>
</dbReference>
<organism evidence="12 13">
    <name type="scientific">Sesamum alatum</name>
    <dbReference type="NCBI Taxonomy" id="300844"/>
    <lineage>
        <taxon>Eukaryota</taxon>
        <taxon>Viridiplantae</taxon>
        <taxon>Streptophyta</taxon>
        <taxon>Embryophyta</taxon>
        <taxon>Tracheophyta</taxon>
        <taxon>Spermatophyta</taxon>
        <taxon>Magnoliopsida</taxon>
        <taxon>eudicotyledons</taxon>
        <taxon>Gunneridae</taxon>
        <taxon>Pentapetalae</taxon>
        <taxon>asterids</taxon>
        <taxon>lamiids</taxon>
        <taxon>Lamiales</taxon>
        <taxon>Pedaliaceae</taxon>
        <taxon>Sesamum</taxon>
    </lineage>
</organism>
<evidence type="ECO:0000256" key="1">
    <source>
        <dbReference type="ARBA" id="ARBA00001412"/>
    </source>
</evidence>
<dbReference type="GO" id="GO:0030246">
    <property type="term" value="F:carbohydrate binding"/>
    <property type="evidence" value="ECO:0007669"/>
    <property type="project" value="InterPro"/>
</dbReference>
<dbReference type="EMBL" id="JACGWO010000006">
    <property type="protein sequence ID" value="KAK4424055.1"/>
    <property type="molecule type" value="Genomic_DNA"/>
</dbReference>
<proteinExistence type="inferred from homology"/>
<dbReference type="GO" id="GO:0005975">
    <property type="term" value="P:carbohydrate metabolic process"/>
    <property type="evidence" value="ECO:0007669"/>
    <property type="project" value="InterPro"/>
</dbReference>
<keyword evidence="7" id="KW-0732">Signal</keyword>
<evidence type="ECO:0000256" key="10">
    <source>
        <dbReference type="ARBA" id="ARBA00023295"/>
    </source>
</evidence>
<dbReference type="SUPFAM" id="SSF49785">
    <property type="entry name" value="Galactose-binding domain-like"/>
    <property type="match status" value="1"/>
</dbReference>
<keyword evidence="13" id="KW-1185">Reference proteome</keyword>
<evidence type="ECO:0000313" key="13">
    <source>
        <dbReference type="Proteomes" id="UP001293254"/>
    </source>
</evidence>
<evidence type="ECO:0000256" key="4">
    <source>
        <dbReference type="ARBA" id="ARBA00012756"/>
    </source>
</evidence>